<evidence type="ECO:0000313" key="3">
    <source>
        <dbReference type="Proteomes" id="UP000824120"/>
    </source>
</evidence>
<proteinExistence type="predicted"/>
<reference evidence="2 3" key="1">
    <citation type="submission" date="2020-09" db="EMBL/GenBank/DDBJ databases">
        <title>De no assembly of potato wild relative species, Solanum commersonii.</title>
        <authorList>
            <person name="Cho K."/>
        </authorList>
    </citation>
    <scope>NUCLEOTIDE SEQUENCE [LARGE SCALE GENOMIC DNA]</scope>
    <source>
        <strain evidence="2">LZ3.2</strain>
        <tissue evidence="2">Leaf</tissue>
    </source>
</reference>
<feature type="compositionally biased region" description="Polar residues" evidence="1">
    <location>
        <begin position="51"/>
        <end position="60"/>
    </location>
</feature>
<feature type="compositionally biased region" description="Basic and acidic residues" evidence="1">
    <location>
        <begin position="31"/>
        <end position="50"/>
    </location>
</feature>
<keyword evidence="3" id="KW-1185">Reference proteome</keyword>
<organism evidence="2 3">
    <name type="scientific">Solanum commersonii</name>
    <name type="common">Commerson's wild potato</name>
    <name type="synonym">Commerson's nightshade</name>
    <dbReference type="NCBI Taxonomy" id="4109"/>
    <lineage>
        <taxon>Eukaryota</taxon>
        <taxon>Viridiplantae</taxon>
        <taxon>Streptophyta</taxon>
        <taxon>Embryophyta</taxon>
        <taxon>Tracheophyta</taxon>
        <taxon>Spermatophyta</taxon>
        <taxon>Magnoliopsida</taxon>
        <taxon>eudicotyledons</taxon>
        <taxon>Gunneridae</taxon>
        <taxon>Pentapetalae</taxon>
        <taxon>asterids</taxon>
        <taxon>lamiids</taxon>
        <taxon>Solanales</taxon>
        <taxon>Solanaceae</taxon>
        <taxon>Solanoideae</taxon>
        <taxon>Solaneae</taxon>
        <taxon>Solanum</taxon>
    </lineage>
</organism>
<evidence type="ECO:0000256" key="1">
    <source>
        <dbReference type="SAM" id="MobiDB-lite"/>
    </source>
</evidence>
<accession>A0A9J5Z3S5</accession>
<dbReference type="Proteomes" id="UP000824120">
    <property type="component" value="Chromosome 5"/>
</dbReference>
<dbReference type="EMBL" id="JACXVP010000005">
    <property type="protein sequence ID" value="KAG5606092.1"/>
    <property type="molecule type" value="Genomic_DNA"/>
</dbReference>
<name>A0A9J5Z3S5_SOLCO</name>
<dbReference type="AlphaFoldDB" id="A0A9J5Z3S5"/>
<feature type="compositionally biased region" description="Polar residues" evidence="1">
    <location>
        <begin position="21"/>
        <end position="30"/>
    </location>
</feature>
<comment type="caution">
    <text evidence="2">The sequence shown here is derived from an EMBL/GenBank/DDBJ whole genome shotgun (WGS) entry which is preliminary data.</text>
</comment>
<evidence type="ECO:0000313" key="2">
    <source>
        <dbReference type="EMBL" id="KAG5606092.1"/>
    </source>
</evidence>
<sequence>MAKIRDEDFKRRKELGAEMRNMNQGEQGQQGHDHRQVRPRGQEEQQHQNTKEGSNQQSPG</sequence>
<gene>
    <name evidence="2" type="ORF">H5410_027584</name>
</gene>
<feature type="compositionally biased region" description="Basic and acidic residues" evidence="1">
    <location>
        <begin position="1"/>
        <end position="17"/>
    </location>
</feature>
<feature type="region of interest" description="Disordered" evidence="1">
    <location>
        <begin position="1"/>
        <end position="60"/>
    </location>
</feature>
<protein>
    <submittedName>
        <fullName evidence="2">Uncharacterized protein</fullName>
    </submittedName>
</protein>